<dbReference type="Proteomes" id="UP000012174">
    <property type="component" value="Unassembled WGS sequence"/>
</dbReference>
<evidence type="ECO:0000313" key="3">
    <source>
        <dbReference type="Proteomes" id="UP000012174"/>
    </source>
</evidence>
<proteinExistence type="predicted"/>
<reference evidence="3" key="1">
    <citation type="journal article" date="2013" name="Genome Announc.">
        <title>Draft genome sequence of the grapevine dieback fungus Eutypa lata UCR-EL1.</title>
        <authorList>
            <person name="Blanco-Ulate B."/>
            <person name="Rolshausen P.E."/>
            <person name="Cantu D."/>
        </authorList>
    </citation>
    <scope>NUCLEOTIDE SEQUENCE [LARGE SCALE GENOMIC DNA]</scope>
    <source>
        <strain evidence="3">UCR-EL1</strain>
    </source>
</reference>
<dbReference type="EMBL" id="KB705678">
    <property type="protein sequence ID" value="EMR71209.1"/>
    <property type="molecule type" value="Genomic_DNA"/>
</dbReference>
<accession>M7SX88</accession>
<feature type="compositionally biased region" description="Acidic residues" evidence="1">
    <location>
        <begin position="414"/>
        <end position="444"/>
    </location>
</feature>
<gene>
    <name evidence="2" type="ORF">UCREL1_1749</name>
</gene>
<feature type="compositionally biased region" description="Basic and acidic residues" evidence="1">
    <location>
        <begin position="510"/>
        <end position="520"/>
    </location>
</feature>
<name>M7SX88_EUTLA</name>
<keyword evidence="3" id="KW-1185">Reference proteome</keyword>
<evidence type="ECO:0000256" key="1">
    <source>
        <dbReference type="SAM" id="MobiDB-lite"/>
    </source>
</evidence>
<dbReference type="KEGG" id="ela:UCREL1_1749"/>
<feature type="compositionally biased region" description="Acidic residues" evidence="1">
    <location>
        <begin position="451"/>
        <end position="474"/>
    </location>
</feature>
<protein>
    <submittedName>
        <fullName evidence="2">Uncharacterized protein</fullName>
    </submittedName>
</protein>
<sequence length="527" mass="59150">MSSPTQLKPAAALEPPQGEGSERESPRGKGAQRRYTTSQQNSDRKWINRYDIATFRGTRKCPKCLARRPGHAVAACTGEEAKPKNQTFQVWHCKYDCGLYFPRGANKCGRAAHGKGCPKNSDPGNAHYVSGFDKFGSDDDGYFTCPQCGDDGFYAHDLATHLRECDPMSTENPYSDGHQGFECEDGCGWFRTRRALALHLENCGCNIGPVHLGMDQKLPNIYNITYTQFAISMGWTVAGTKRVPQVVDLQREAIHACQRVPENLLWHTLGTYEISVAQLLTSQAMERNERTELVRGHGIDLSRKLRTKLQDHKPEVQPSTREEAWKQLYHHLLLEWNKSRFERFPDDFVHARDGRPCPGYLMCDVAGCKNPADPNPINFEIRCNRHPTIFMQRVQLSTKQYTVRPSTVRPPVTDENDDESEGSEGEDFEDGEDDGEGEDFENSENEGGGEYFEDSEDDGQGEYFENIEDEGGEDHEDHVGSDFESEGGSGTDRAGKALQTHISFSSGRKRVSDTGLDREKKKMKGGS</sequence>
<dbReference type="AlphaFoldDB" id="M7SX88"/>
<evidence type="ECO:0000313" key="2">
    <source>
        <dbReference type="EMBL" id="EMR71209.1"/>
    </source>
</evidence>
<feature type="region of interest" description="Disordered" evidence="1">
    <location>
        <begin position="401"/>
        <end position="527"/>
    </location>
</feature>
<dbReference type="HOGENOM" id="CLU_516809_0_0_1"/>
<organism evidence="2 3">
    <name type="scientific">Eutypa lata (strain UCR-EL1)</name>
    <name type="common">Grapevine dieback disease fungus</name>
    <name type="synonym">Eutypa armeniacae</name>
    <dbReference type="NCBI Taxonomy" id="1287681"/>
    <lineage>
        <taxon>Eukaryota</taxon>
        <taxon>Fungi</taxon>
        <taxon>Dikarya</taxon>
        <taxon>Ascomycota</taxon>
        <taxon>Pezizomycotina</taxon>
        <taxon>Sordariomycetes</taxon>
        <taxon>Xylariomycetidae</taxon>
        <taxon>Xylariales</taxon>
        <taxon>Diatrypaceae</taxon>
        <taxon>Eutypa</taxon>
    </lineage>
</organism>
<feature type="region of interest" description="Disordered" evidence="1">
    <location>
        <begin position="1"/>
        <end position="42"/>
    </location>
</feature>